<protein>
    <recommendedName>
        <fullName evidence="1">SMP domain-containing protein</fullName>
    </recommendedName>
</protein>
<evidence type="ECO:0000313" key="2">
    <source>
        <dbReference type="EMBL" id="QYM78826.1"/>
    </source>
</evidence>
<proteinExistence type="predicted"/>
<dbReference type="Pfam" id="PF04927">
    <property type="entry name" value="SMP"/>
    <property type="match status" value="1"/>
</dbReference>
<dbReference type="InterPro" id="IPR007011">
    <property type="entry name" value="LEA_SMP_dom"/>
</dbReference>
<reference evidence="2" key="1">
    <citation type="submission" date="2021-08" db="EMBL/GenBank/DDBJ databases">
        <title>Genome of a novel bacterium of the phylum Verrucomicrobia, Oleiharenicola sp. KSB-15.</title>
        <authorList>
            <person name="Chung J.-H."/>
            <person name="Ahn J.-H."/>
            <person name="Yoon Y."/>
            <person name="Kim D.-Y."/>
            <person name="An S.-H."/>
            <person name="Park I."/>
            <person name="Yeon J."/>
        </authorList>
    </citation>
    <scope>NUCLEOTIDE SEQUENCE</scope>
    <source>
        <strain evidence="2">KSB-15</strain>
    </source>
</reference>
<dbReference type="AlphaFoldDB" id="A0A8F9TTL6"/>
<evidence type="ECO:0000259" key="1">
    <source>
        <dbReference type="Pfam" id="PF04927"/>
    </source>
</evidence>
<evidence type="ECO:0000313" key="3">
    <source>
        <dbReference type="Proteomes" id="UP000825051"/>
    </source>
</evidence>
<dbReference type="KEGG" id="ole:K0B96_16210"/>
<gene>
    <name evidence="2" type="ORF">K0B96_16210</name>
</gene>
<dbReference type="EMBL" id="CP080507">
    <property type="protein sequence ID" value="QYM78826.1"/>
    <property type="molecule type" value="Genomic_DNA"/>
</dbReference>
<sequence>MCIDTIHPIESTMKNSASQSVRSTPMNQSDAARIQSATARVNQGTVSSGSFAARAQSAAAKAAPARGTGGATPSSR</sequence>
<keyword evidence="3" id="KW-1185">Reference proteome</keyword>
<dbReference type="InterPro" id="IPR038213">
    <property type="entry name" value="IFI6/IFI27-like_sf"/>
</dbReference>
<accession>A0A8F9TTL6</accession>
<feature type="domain" description="SMP" evidence="1">
    <location>
        <begin position="16"/>
        <end position="60"/>
    </location>
</feature>
<name>A0A8F9TTL6_9BACT</name>
<dbReference type="Gene3D" id="6.10.110.10">
    <property type="match status" value="1"/>
</dbReference>
<organism evidence="2 3">
    <name type="scientific">Horticoccus luteus</name>
    <dbReference type="NCBI Taxonomy" id="2862869"/>
    <lineage>
        <taxon>Bacteria</taxon>
        <taxon>Pseudomonadati</taxon>
        <taxon>Verrucomicrobiota</taxon>
        <taxon>Opitutia</taxon>
        <taxon>Opitutales</taxon>
        <taxon>Opitutaceae</taxon>
        <taxon>Horticoccus</taxon>
    </lineage>
</organism>
<dbReference type="Proteomes" id="UP000825051">
    <property type="component" value="Chromosome"/>
</dbReference>